<keyword evidence="8 11" id="KW-1133">Transmembrane helix</keyword>
<keyword evidence="14" id="KW-1185">Reference proteome</keyword>
<dbReference type="InterPro" id="IPR027417">
    <property type="entry name" value="P-loop_NTPase"/>
</dbReference>
<dbReference type="GO" id="GO:0016887">
    <property type="term" value="F:ATP hydrolysis activity"/>
    <property type="evidence" value="ECO:0007669"/>
    <property type="project" value="InterPro"/>
</dbReference>
<dbReference type="InterPro" id="IPR017871">
    <property type="entry name" value="ABC_transporter-like_CS"/>
</dbReference>
<keyword evidence="4 11" id="KW-0812">Transmembrane</keyword>
<evidence type="ECO:0000313" key="14">
    <source>
        <dbReference type="Proteomes" id="UP001271007"/>
    </source>
</evidence>
<dbReference type="Pfam" id="PF12698">
    <property type="entry name" value="ABC2_membrane_3"/>
    <property type="match status" value="1"/>
</dbReference>
<keyword evidence="7" id="KW-0067">ATP-binding</keyword>
<dbReference type="SUPFAM" id="SSF52540">
    <property type="entry name" value="P-loop containing nucleoside triphosphate hydrolases"/>
    <property type="match status" value="2"/>
</dbReference>
<evidence type="ECO:0000256" key="11">
    <source>
        <dbReference type="SAM" id="Phobius"/>
    </source>
</evidence>
<feature type="transmembrane region" description="Helical" evidence="11">
    <location>
        <begin position="1096"/>
        <end position="1113"/>
    </location>
</feature>
<evidence type="ECO:0000259" key="12">
    <source>
        <dbReference type="PROSITE" id="PS50893"/>
    </source>
</evidence>
<dbReference type="GO" id="GO:0005524">
    <property type="term" value="F:ATP binding"/>
    <property type="evidence" value="ECO:0007669"/>
    <property type="project" value="UniProtKB-KW"/>
</dbReference>
<dbReference type="Gene3D" id="3.40.50.300">
    <property type="entry name" value="P-loop containing nucleotide triphosphate hydrolases"/>
    <property type="match status" value="2"/>
</dbReference>
<keyword evidence="9 11" id="KW-0472">Membrane</keyword>
<dbReference type="PANTHER" id="PTHR19229">
    <property type="entry name" value="ATP-BINDING CASSETTE TRANSPORTER SUBFAMILY A ABCA"/>
    <property type="match status" value="1"/>
</dbReference>
<evidence type="ECO:0000256" key="1">
    <source>
        <dbReference type="ARBA" id="ARBA00004141"/>
    </source>
</evidence>
<dbReference type="GO" id="GO:0016020">
    <property type="term" value="C:membrane"/>
    <property type="evidence" value="ECO:0007669"/>
    <property type="project" value="UniProtKB-SubCell"/>
</dbReference>
<comment type="similarity">
    <text evidence="2">Belongs to the ABC transporter superfamily. ABCA family.</text>
</comment>
<sequence length="1562" mass="171387">MLLRQIAALITKDLKIVTQRRWLSTFLRSLALPVCFIIFLAYARNFFLPPSEYGFGIARPIRDLTTEVFNNGSTSLGGRDRVVFINGGHDNGQIDTLIERLSVPLRAVGVDVRLLRNEDQLSEICPSSLSGATRCYASASFKGSPTEGRRRRWSYTARIDASLAASVFVSRDDNAAQVYVLPFIQAIDAEIARIDGNELPAQMLEQPFTYETIQDREDDVQQYFMSALRHYLAVTLFIAICGIVFHLPGYIAVERESGLASLVDVMSQKRWPWTPLIARVASSYLSFALVYLPGWLAIGAVVSELIFTRTGAAIVIPFHILLGLSLAGYSLLFGSFFKKSQLSGVTALIFSLALAVVAQFAPRTRVTSIILGILFPPATYTLFAIELASSEQLLMGGQLGSAPQWSETGLPGYIFFIFLVVQIVAFPVLAALVQWWIHGTSRGAVRQLDDKAFALRLANVSKTYRSFWRSCTLSSTGETVRAVDDLTLDIVRGQLVTLLGVNGSGKSTLLAGITGTQAFSKGTIELAKDTTIGFCPQRNVAWSDLAVQENVKVFTKLKTTSSANHDTEDIRDLICACGLEEKLKAKPKALSGGMQRKLQLALAFTGGSKVCCIDEASSGLDPLSRRKIWEILLAERGQRTILLTTHALDEADALSDHIAIMARGRLVSEGSCAEIKERHAGGFNITARAIDRQRSDGSATSVAPTIFTAPNIDGLRGAVEQFEAAGKFNIDIRSGTVEDAFLQLAGNNDGITKPTLSTEVETESRISEKGAYASSPGKGTTFIQQVLILFRKRLVVFRRNYTPYLCTLAIPAVVTGLGCYLLTSPPHEQKFFLSGFDGIPCSSRIGNNPELLTLGALERYWGILIPIGPRNRFSIPALLPAYYRSYSNRLHPVSDFDEYQAYIHTNFRDVAPGGFYLGNNDTATPLLSYRINGSPGYAGLAKNLADSYLLNTAINVQFSTFALPFLGSTGDSLQLILYITLGLCVYPAFLALYPTFERVKNVRALHYSSGVRPGPLWLAYLLFDGIAVLLVSIVVVVLLTSLSSAWFAPGYLFMALFLYGICSTLLAYVASLFCDTVLGSFAVVAGYQAPTILKDFNANYFVLYLVMLTFGSAEQLRHNLNVVQFTYGLICPAGSLLRSLLLALNQSQLLCRERSFATNPGSLSIYGGPYLYLILQSVALYTSLVCYDTYSWTTIVERFRTMPGPMDPEKDSQLQQSSVRKESERTRSAHDELRLLDVSKRFGKELVVDNVTFSVDRGEILALLGPNGAGKTTTIGLIRGDLQPSSPVSTTLISDHNIQRDKLAAHRHLGVCPQFNATDRMTVTEHLKFYARIRGIQEVSQRVEGAVVAFGLFEYRRRLVSKLSGGNQRRLSLATAMVGNPSVVLLDEPSTGMDALAMRKMWQVINNTKARVAVVITTHSMEEASVLSDKVAIMNKRILTVGSPNELRDNYATGVYLLHIVHSRGSTTSAREMDDILDWLVQACPGARLQRGGDSSMHGQVRCQIVLGNAARAPSGNQRSSLPLLTLFECLEEAKQKFGVAYYSVSKPTLEDVFLDVLESHA</sequence>
<evidence type="ECO:0000256" key="8">
    <source>
        <dbReference type="ARBA" id="ARBA00022989"/>
    </source>
</evidence>
<evidence type="ECO:0000256" key="6">
    <source>
        <dbReference type="ARBA" id="ARBA00022741"/>
    </source>
</evidence>
<organism evidence="13 14">
    <name type="scientific">Extremus antarcticus</name>
    <dbReference type="NCBI Taxonomy" id="702011"/>
    <lineage>
        <taxon>Eukaryota</taxon>
        <taxon>Fungi</taxon>
        <taxon>Dikarya</taxon>
        <taxon>Ascomycota</taxon>
        <taxon>Pezizomycotina</taxon>
        <taxon>Dothideomycetes</taxon>
        <taxon>Dothideomycetidae</taxon>
        <taxon>Mycosphaerellales</taxon>
        <taxon>Extremaceae</taxon>
        <taxon>Extremus</taxon>
    </lineage>
</organism>
<name>A0AAJ0D6H7_9PEZI</name>
<protein>
    <recommendedName>
        <fullName evidence="12">ABC transporter domain-containing protein</fullName>
    </recommendedName>
</protein>
<evidence type="ECO:0000256" key="9">
    <source>
        <dbReference type="ARBA" id="ARBA00023136"/>
    </source>
</evidence>
<feature type="transmembrane region" description="Helical" evidence="11">
    <location>
        <begin position="273"/>
        <end position="302"/>
    </location>
</feature>
<accession>A0AAJ0D6H7</accession>
<comment type="caution">
    <text evidence="13">The sequence shown here is derived from an EMBL/GenBank/DDBJ whole genome shotgun (WGS) entry which is preliminary data.</text>
</comment>
<dbReference type="InterPro" id="IPR003439">
    <property type="entry name" value="ABC_transporter-like_ATP-bd"/>
</dbReference>
<dbReference type="InterPro" id="IPR013525">
    <property type="entry name" value="ABC2_TM"/>
</dbReference>
<dbReference type="PROSITE" id="PS00211">
    <property type="entry name" value="ABC_TRANSPORTER_1"/>
    <property type="match status" value="2"/>
</dbReference>
<dbReference type="Proteomes" id="UP001271007">
    <property type="component" value="Unassembled WGS sequence"/>
</dbReference>
<feature type="transmembrane region" description="Helical" evidence="11">
    <location>
        <begin position="231"/>
        <end position="253"/>
    </location>
</feature>
<dbReference type="GO" id="GO:0140359">
    <property type="term" value="F:ABC-type transporter activity"/>
    <property type="evidence" value="ECO:0007669"/>
    <property type="project" value="InterPro"/>
</dbReference>
<dbReference type="InterPro" id="IPR026082">
    <property type="entry name" value="ABCA"/>
</dbReference>
<gene>
    <name evidence="13" type="ORF">LTR09_011242</name>
</gene>
<dbReference type="InterPro" id="IPR003593">
    <property type="entry name" value="AAA+_ATPase"/>
</dbReference>
<feature type="transmembrane region" description="Helical" evidence="11">
    <location>
        <begin position="342"/>
        <end position="361"/>
    </location>
</feature>
<evidence type="ECO:0000256" key="4">
    <source>
        <dbReference type="ARBA" id="ARBA00022692"/>
    </source>
</evidence>
<reference evidence="13" key="1">
    <citation type="submission" date="2023-04" db="EMBL/GenBank/DDBJ databases">
        <title>Black Yeasts Isolated from many extreme environments.</title>
        <authorList>
            <person name="Coleine C."/>
            <person name="Stajich J.E."/>
            <person name="Selbmann L."/>
        </authorList>
    </citation>
    <scope>NUCLEOTIDE SEQUENCE</scope>
    <source>
        <strain evidence="13">CCFEE 5312</strain>
    </source>
</reference>
<feature type="transmembrane region" description="Helical" evidence="11">
    <location>
        <begin position="22"/>
        <end position="43"/>
    </location>
</feature>
<feature type="transmembrane region" description="Helical" evidence="11">
    <location>
        <begin position="975"/>
        <end position="996"/>
    </location>
</feature>
<dbReference type="EMBL" id="JAWDJX010000063">
    <property type="protein sequence ID" value="KAK3047370.1"/>
    <property type="molecule type" value="Genomic_DNA"/>
</dbReference>
<dbReference type="PANTHER" id="PTHR19229:SF36">
    <property type="entry name" value="ATP-BINDING CASSETTE SUB-FAMILY A MEMBER 2"/>
    <property type="match status" value="1"/>
</dbReference>
<feature type="transmembrane region" description="Helical" evidence="11">
    <location>
        <begin position="314"/>
        <end position="336"/>
    </location>
</feature>
<evidence type="ECO:0000256" key="3">
    <source>
        <dbReference type="ARBA" id="ARBA00022448"/>
    </source>
</evidence>
<dbReference type="Pfam" id="PF00005">
    <property type="entry name" value="ABC_tran"/>
    <property type="match status" value="2"/>
</dbReference>
<evidence type="ECO:0000256" key="10">
    <source>
        <dbReference type="SAM" id="MobiDB-lite"/>
    </source>
</evidence>
<feature type="transmembrane region" description="Helical" evidence="11">
    <location>
        <begin position="801"/>
        <end position="823"/>
    </location>
</feature>
<feature type="transmembrane region" description="Helical" evidence="11">
    <location>
        <begin position="1125"/>
        <end position="1144"/>
    </location>
</feature>
<dbReference type="PROSITE" id="PS50893">
    <property type="entry name" value="ABC_TRANSPORTER_2"/>
    <property type="match status" value="2"/>
</dbReference>
<feature type="transmembrane region" description="Helical" evidence="11">
    <location>
        <begin position="1051"/>
        <end position="1084"/>
    </location>
</feature>
<feature type="transmembrane region" description="Helical" evidence="11">
    <location>
        <begin position="368"/>
        <end position="385"/>
    </location>
</feature>
<feature type="transmembrane region" description="Helical" evidence="11">
    <location>
        <begin position="1017"/>
        <end position="1039"/>
    </location>
</feature>
<comment type="subcellular location">
    <subcellularLocation>
        <location evidence="1">Membrane</location>
        <topology evidence="1">Multi-pass membrane protein</topology>
    </subcellularLocation>
</comment>
<feature type="transmembrane region" description="Helical" evidence="11">
    <location>
        <begin position="413"/>
        <end position="437"/>
    </location>
</feature>
<dbReference type="SMART" id="SM00382">
    <property type="entry name" value="AAA"/>
    <property type="match status" value="2"/>
</dbReference>
<dbReference type="GO" id="GO:0005319">
    <property type="term" value="F:lipid transporter activity"/>
    <property type="evidence" value="ECO:0007669"/>
    <property type="project" value="TreeGrafter"/>
</dbReference>
<evidence type="ECO:0000313" key="13">
    <source>
        <dbReference type="EMBL" id="KAK3047370.1"/>
    </source>
</evidence>
<proteinExistence type="inferred from homology"/>
<keyword evidence="5" id="KW-0677">Repeat</keyword>
<evidence type="ECO:0000256" key="7">
    <source>
        <dbReference type="ARBA" id="ARBA00022840"/>
    </source>
</evidence>
<dbReference type="CDD" id="cd03263">
    <property type="entry name" value="ABC_subfamily_A"/>
    <property type="match status" value="2"/>
</dbReference>
<feature type="domain" description="ABC transporter" evidence="12">
    <location>
        <begin position="1233"/>
        <end position="1460"/>
    </location>
</feature>
<keyword evidence="3" id="KW-0813">Transport</keyword>
<feature type="region of interest" description="Disordered" evidence="10">
    <location>
        <begin position="1203"/>
        <end position="1226"/>
    </location>
</feature>
<feature type="domain" description="ABC transporter" evidence="12">
    <location>
        <begin position="455"/>
        <end position="688"/>
    </location>
</feature>
<evidence type="ECO:0000256" key="5">
    <source>
        <dbReference type="ARBA" id="ARBA00022737"/>
    </source>
</evidence>
<keyword evidence="6" id="KW-0547">Nucleotide-binding</keyword>
<evidence type="ECO:0000256" key="2">
    <source>
        <dbReference type="ARBA" id="ARBA00008869"/>
    </source>
</evidence>